<evidence type="ECO:0000256" key="5">
    <source>
        <dbReference type="ARBA" id="ARBA00022989"/>
    </source>
</evidence>
<name>A0A139HKI5_9PEZI</name>
<gene>
    <name evidence="9" type="ORF">AC578_10588</name>
</gene>
<dbReference type="InterPro" id="IPR022764">
    <property type="entry name" value="Peptidase_S54_rhomboid_dom"/>
</dbReference>
<keyword evidence="4" id="KW-0378">Hydrolase</keyword>
<dbReference type="SUPFAM" id="SSF144091">
    <property type="entry name" value="Rhomboid-like"/>
    <property type="match status" value="1"/>
</dbReference>
<accession>A0A139HKI5</accession>
<protein>
    <recommendedName>
        <fullName evidence="8">Peptidase S54 rhomboid domain-containing protein</fullName>
    </recommendedName>
</protein>
<feature type="transmembrane region" description="Helical" evidence="7">
    <location>
        <begin position="123"/>
        <end position="143"/>
    </location>
</feature>
<organism evidence="9 10">
    <name type="scientific">Pseudocercospora eumusae</name>
    <dbReference type="NCBI Taxonomy" id="321146"/>
    <lineage>
        <taxon>Eukaryota</taxon>
        <taxon>Fungi</taxon>
        <taxon>Dikarya</taxon>
        <taxon>Ascomycota</taxon>
        <taxon>Pezizomycotina</taxon>
        <taxon>Dothideomycetes</taxon>
        <taxon>Dothideomycetidae</taxon>
        <taxon>Mycosphaerellales</taxon>
        <taxon>Mycosphaerellaceae</taxon>
        <taxon>Pseudocercospora</taxon>
    </lineage>
</organism>
<evidence type="ECO:0000256" key="6">
    <source>
        <dbReference type="ARBA" id="ARBA00023136"/>
    </source>
</evidence>
<dbReference type="GO" id="GO:0016020">
    <property type="term" value="C:membrane"/>
    <property type="evidence" value="ECO:0007669"/>
    <property type="project" value="UniProtKB-SubCell"/>
</dbReference>
<evidence type="ECO:0000313" key="10">
    <source>
        <dbReference type="Proteomes" id="UP000070133"/>
    </source>
</evidence>
<feature type="domain" description="Peptidase S54 rhomboid" evidence="8">
    <location>
        <begin position="82"/>
        <end position="250"/>
    </location>
</feature>
<dbReference type="AlphaFoldDB" id="A0A139HKI5"/>
<dbReference type="InterPro" id="IPR035952">
    <property type="entry name" value="Rhomboid-like_sf"/>
</dbReference>
<feature type="transmembrane region" description="Helical" evidence="7">
    <location>
        <begin position="36"/>
        <end position="55"/>
    </location>
</feature>
<evidence type="ECO:0000256" key="1">
    <source>
        <dbReference type="ARBA" id="ARBA00004141"/>
    </source>
</evidence>
<keyword evidence="6 7" id="KW-0472">Membrane</keyword>
<dbReference type="Pfam" id="PF01694">
    <property type="entry name" value="Rhomboid"/>
    <property type="match status" value="1"/>
</dbReference>
<keyword evidence="10" id="KW-1185">Reference proteome</keyword>
<evidence type="ECO:0000256" key="3">
    <source>
        <dbReference type="ARBA" id="ARBA00022692"/>
    </source>
</evidence>
<dbReference type="Proteomes" id="UP000070133">
    <property type="component" value="Unassembled WGS sequence"/>
</dbReference>
<proteinExistence type="inferred from homology"/>
<keyword evidence="3 7" id="KW-0812">Transmembrane</keyword>
<feature type="transmembrane region" description="Helical" evidence="7">
    <location>
        <begin position="231"/>
        <end position="251"/>
    </location>
</feature>
<dbReference type="EMBL" id="LFZN01000035">
    <property type="protein sequence ID" value="KXT02984.1"/>
    <property type="molecule type" value="Genomic_DNA"/>
</dbReference>
<dbReference type="OrthoDB" id="418595at2759"/>
<evidence type="ECO:0000259" key="8">
    <source>
        <dbReference type="Pfam" id="PF01694"/>
    </source>
</evidence>
<sequence>MPFISQSPLRISQPRLTRPYTLYSPPPPSSYNSISLLLWTIIGLNTAIFGTWLYADTNPSNTSLKSHLYKHFTLKDSDLREGNYHTLITSAFSHKEPTHFLFNMMGLACFMNAIRIVPGIRTFRVVALVLGSAVVSSAAFLYHNRTQTQNKTKPRNWIGNWNWNSKQQVRTIRVGLGASGIVMGLAATATCLNPMLPMMLLAIPFPMPLFMITGAFVGLDYYLLNSEKTTIGHAAHLGGFAFGVIFYLSYWRRLGGVWTMLTRWR</sequence>
<feature type="transmembrane region" description="Helical" evidence="7">
    <location>
        <begin position="174"/>
        <end position="196"/>
    </location>
</feature>
<feature type="transmembrane region" description="Helical" evidence="7">
    <location>
        <begin position="202"/>
        <end position="224"/>
    </location>
</feature>
<dbReference type="GO" id="GO:0004252">
    <property type="term" value="F:serine-type endopeptidase activity"/>
    <property type="evidence" value="ECO:0007669"/>
    <property type="project" value="InterPro"/>
</dbReference>
<comment type="similarity">
    <text evidence="2">Belongs to the peptidase S54 family.</text>
</comment>
<reference evidence="9 10" key="1">
    <citation type="submission" date="2015-07" db="EMBL/GenBank/DDBJ databases">
        <title>Comparative genomics of the Sigatoka disease complex on banana suggests a link between parallel evolutionary changes in Pseudocercospora fijiensis and Pseudocercospora eumusae and increased virulence on the banana host.</title>
        <authorList>
            <person name="Chang T.-C."/>
            <person name="Salvucci A."/>
            <person name="Crous P.W."/>
            <person name="Stergiopoulos I."/>
        </authorList>
    </citation>
    <scope>NUCLEOTIDE SEQUENCE [LARGE SCALE GENOMIC DNA]</scope>
    <source>
        <strain evidence="9 10">CBS 114824</strain>
    </source>
</reference>
<comment type="subcellular location">
    <subcellularLocation>
        <location evidence="1">Membrane</location>
        <topology evidence="1">Multi-pass membrane protein</topology>
    </subcellularLocation>
</comment>
<dbReference type="STRING" id="321146.A0A139HKI5"/>
<evidence type="ECO:0000313" key="9">
    <source>
        <dbReference type="EMBL" id="KXT02984.1"/>
    </source>
</evidence>
<dbReference type="PANTHER" id="PTHR43731">
    <property type="entry name" value="RHOMBOID PROTEASE"/>
    <property type="match status" value="1"/>
</dbReference>
<dbReference type="PANTHER" id="PTHR43731:SF14">
    <property type="entry name" value="PRESENILIN-ASSOCIATED RHOMBOID-LIKE PROTEIN, MITOCHONDRIAL"/>
    <property type="match status" value="1"/>
</dbReference>
<comment type="caution">
    <text evidence="9">The sequence shown here is derived from an EMBL/GenBank/DDBJ whole genome shotgun (WGS) entry which is preliminary data.</text>
</comment>
<keyword evidence="5 7" id="KW-1133">Transmembrane helix</keyword>
<evidence type="ECO:0000256" key="7">
    <source>
        <dbReference type="SAM" id="Phobius"/>
    </source>
</evidence>
<evidence type="ECO:0000256" key="4">
    <source>
        <dbReference type="ARBA" id="ARBA00022801"/>
    </source>
</evidence>
<dbReference type="InterPro" id="IPR050925">
    <property type="entry name" value="Rhomboid_protease_S54"/>
</dbReference>
<evidence type="ECO:0000256" key="2">
    <source>
        <dbReference type="ARBA" id="ARBA00009045"/>
    </source>
</evidence>
<dbReference type="Gene3D" id="1.20.1540.10">
    <property type="entry name" value="Rhomboid-like"/>
    <property type="match status" value="1"/>
</dbReference>